<evidence type="ECO:0008006" key="3">
    <source>
        <dbReference type="Google" id="ProtNLM"/>
    </source>
</evidence>
<gene>
    <name evidence="1" type="ORF">N657DRAFT_649458</name>
</gene>
<dbReference type="Proteomes" id="UP001302602">
    <property type="component" value="Unassembled WGS sequence"/>
</dbReference>
<evidence type="ECO:0000313" key="2">
    <source>
        <dbReference type="Proteomes" id="UP001302602"/>
    </source>
</evidence>
<organism evidence="1 2">
    <name type="scientific">Parathielavia appendiculata</name>
    <dbReference type="NCBI Taxonomy" id="2587402"/>
    <lineage>
        <taxon>Eukaryota</taxon>
        <taxon>Fungi</taxon>
        <taxon>Dikarya</taxon>
        <taxon>Ascomycota</taxon>
        <taxon>Pezizomycotina</taxon>
        <taxon>Sordariomycetes</taxon>
        <taxon>Sordariomycetidae</taxon>
        <taxon>Sordariales</taxon>
        <taxon>Chaetomiaceae</taxon>
        <taxon>Parathielavia</taxon>
    </lineage>
</organism>
<dbReference type="AlphaFoldDB" id="A0AAN6YZQ6"/>
<proteinExistence type="predicted"/>
<protein>
    <recommendedName>
        <fullName evidence="3">F-box domain-containing protein</fullName>
    </recommendedName>
</protein>
<sequence length="419" mass="48869">MLLITQLPCEIIAEILRNLDHLRFLSPALLTCRHFYTSFKEYHGIEISILRHQVTPALLPHAVAVVEASRLPRRRVFTSSFRCLLDELYERPARLVDRLPTFPTTLIWKISRTHDVIHAFATDFATRALDCIAPGAASAGPCTVVALSPLEYFRFRRAFYRVELFYTLFQDSLFRKNMDNWFFSRHPFWENEQIGCVHEYLLARFAEASRDIVAHDVFFGEISIDYLTPGEDDRYHTWLSQGVEFVYNLTVADSYDAKHSMLQSALDSRPRCVNLLEALVAFLDGLYLPDGNNMEQLSEEELRSFTPGHAYDPAQDDIDRGPYESWRHTRADLRLETSLMHADDGWLRERAYVFWDQDRVQTYFRAGFGEGPSPDAIREREYHDMLDTFAQRSKIWRKGGRGYWSTDDTSRIVWPDKLN</sequence>
<dbReference type="GeneID" id="87830497"/>
<reference evidence="1" key="1">
    <citation type="journal article" date="2023" name="Mol. Phylogenet. Evol.">
        <title>Genome-scale phylogeny and comparative genomics of the fungal order Sordariales.</title>
        <authorList>
            <person name="Hensen N."/>
            <person name="Bonometti L."/>
            <person name="Westerberg I."/>
            <person name="Brannstrom I.O."/>
            <person name="Guillou S."/>
            <person name="Cros-Aarteil S."/>
            <person name="Calhoun S."/>
            <person name="Haridas S."/>
            <person name="Kuo A."/>
            <person name="Mondo S."/>
            <person name="Pangilinan J."/>
            <person name="Riley R."/>
            <person name="LaButti K."/>
            <person name="Andreopoulos B."/>
            <person name="Lipzen A."/>
            <person name="Chen C."/>
            <person name="Yan M."/>
            <person name="Daum C."/>
            <person name="Ng V."/>
            <person name="Clum A."/>
            <person name="Steindorff A."/>
            <person name="Ohm R.A."/>
            <person name="Martin F."/>
            <person name="Silar P."/>
            <person name="Natvig D.O."/>
            <person name="Lalanne C."/>
            <person name="Gautier V."/>
            <person name="Ament-Velasquez S.L."/>
            <person name="Kruys A."/>
            <person name="Hutchinson M.I."/>
            <person name="Powell A.J."/>
            <person name="Barry K."/>
            <person name="Miller A.N."/>
            <person name="Grigoriev I.V."/>
            <person name="Debuchy R."/>
            <person name="Gladieux P."/>
            <person name="Hiltunen Thoren M."/>
            <person name="Johannesson H."/>
        </authorList>
    </citation>
    <scope>NUCLEOTIDE SEQUENCE</scope>
    <source>
        <strain evidence="1">CBS 731.68</strain>
    </source>
</reference>
<dbReference type="RefSeq" id="XP_062643883.1">
    <property type="nucleotide sequence ID" value="XM_062793728.1"/>
</dbReference>
<evidence type="ECO:0000313" key="1">
    <source>
        <dbReference type="EMBL" id="KAK4120111.1"/>
    </source>
</evidence>
<reference evidence="1" key="2">
    <citation type="submission" date="2023-05" db="EMBL/GenBank/DDBJ databases">
        <authorList>
            <consortium name="Lawrence Berkeley National Laboratory"/>
            <person name="Steindorff A."/>
            <person name="Hensen N."/>
            <person name="Bonometti L."/>
            <person name="Westerberg I."/>
            <person name="Brannstrom I.O."/>
            <person name="Guillou S."/>
            <person name="Cros-Aarteil S."/>
            <person name="Calhoun S."/>
            <person name="Haridas S."/>
            <person name="Kuo A."/>
            <person name="Mondo S."/>
            <person name="Pangilinan J."/>
            <person name="Riley R."/>
            <person name="Labutti K."/>
            <person name="Andreopoulos B."/>
            <person name="Lipzen A."/>
            <person name="Chen C."/>
            <person name="Yanf M."/>
            <person name="Daum C."/>
            <person name="Ng V."/>
            <person name="Clum A."/>
            <person name="Ohm R."/>
            <person name="Martin F."/>
            <person name="Silar P."/>
            <person name="Natvig D."/>
            <person name="Lalanne C."/>
            <person name="Gautier V."/>
            <person name="Ament-Velasquez S.L."/>
            <person name="Kruys A."/>
            <person name="Hutchinson M.I."/>
            <person name="Powell A.J."/>
            <person name="Barry K."/>
            <person name="Miller A.N."/>
            <person name="Grigoriev I.V."/>
            <person name="Debuchy R."/>
            <person name="Gladieux P."/>
            <person name="Thoren M.H."/>
            <person name="Johannesson H."/>
        </authorList>
    </citation>
    <scope>NUCLEOTIDE SEQUENCE</scope>
    <source>
        <strain evidence="1">CBS 731.68</strain>
    </source>
</reference>
<dbReference type="EMBL" id="MU853241">
    <property type="protein sequence ID" value="KAK4120111.1"/>
    <property type="molecule type" value="Genomic_DNA"/>
</dbReference>
<accession>A0AAN6YZQ6</accession>
<keyword evidence="2" id="KW-1185">Reference proteome</keyword>
<name>A0AAN6YZQ6_9PEZI</name>
<comment type="caution">
    <text evidence="1">The sequence shown here is derived from an EMBL/GenBank/DDBJ whole genome shotgun (WGS) entry which is preliminary data.</text>
</comment>